<dbReference type="Proteomes" id="UP001500457">
    <property type="component" value="Unassembled WGS sequence"/>
</dbReference>
<evidence type="ECO:0000313" key="1">
    <source>
        <dbReference type="EMBL" id="GAA4878639.1"/>
    </source>
</evidence>
<dbReference type="RefSeq" id="WP_274232305.1">
    <property type="nucleotide sequence ID" value="NZ_BAABHQ010000008.1"/>
</dbReference>
<accession>A0ABP9EIK3</accession>
<proteinExistence type="predicted"/>
<name>A0ABP9EIK3_9PSEU</name>
<gene>
    <name evidence="1" type="ORF">GCM10023203_31450</name>
</gene>
<dbReference type="EMBL" id="BAABHQ010000008">
    <property type="protein sequence ID" value="GAA4878639.1"/>
    <property type="molecule type" value="Genomic_DNA"/>
</dbReference>
<keyword evidence="2" id="KW-1185">Reference proteome</keyword>
<sequence>MSSSFQHYLAVPSAILSDGALLTIPLWAVTAMSVSATYHLPAIGSAGARAGVAAHDDTVTLAGVLVGPERYAWKLALERLAEASRHGSALAAYTGGAVGGAILVTSMTIRTDMYFQSLAFNVTAGKRDAIDVTMALVHAPLPSALGVLLDVASIGVGALADWAGN</sequence>
<comment type="caution">
    <text evidence="1">The sequence shown here is derived from an EMBL/GenBank/DDBJ whole genome shotgun (WGS) entry which is preliminary data.</text>
</comment>
<reference evidence="2" key="1">
    <citation type="journal article" date="2019" name="Int. J. Syst. Evol. Microbiol.">
        <title>The Global Catalogue of Microorganisms (GCM) 10K type strain sequencing project: providing services to taxonomists for standard genome sequencing and annotation.</title>
        <authorList>
            <consortium name="The Broad Institute Genomics Platform"/>
            <consortium name="The Broad Institute Genome Sequencing Center for Infectious Disease"/>
            <person name="Wu L."/>
            <person name="Ma J."/>
        </authorList>
    </citation>
    <scope>NUCLEOTIDE SEQUENCE [LARGE SCALE GENOMIC DNA]</scope>
    <source>
        <strain evidence="2">JCM 17983</strain>
    </source>
</reference>
<protein>
    <submittedName>
        <fullName evidence="1">Uncharacterized protein</fullName>
    </submittedName>
</protein>
<organism evidence="1 2">
    <name type="scientific">Actinomycetospora straminea</name>
    <dbReference type="NCBI Taxonomy" id="663607"/>
    <lineage>
        <taxon>Bacteria</taxon>
        <taxon>Bacillati</taxon>
        <taxon>Actinomycetota</taxon>
        <taxon>Actinomycetes</taxon>
        <taxon>Pseudonocardiales</taxon>
        <taxon>Pseudonocardiaceae</taxon>
        <taxon>Actinomycetospora</taxon>
    </lineage>
</organism>
<evidence type="ECO:0000313" key="2">
    <source>
        <dbReference type="Proteomes" id="UP001500457"/>
    </source>
</evidence>